<evidence type="ECO:0000313" key="1">
    <source>
        <dbReference type="EMBL" id="KAI3770866.1"/>
    </source>
</evidence>
<dbReference type="Proteomes" id="UP001055879">
    <property type="component" value="Linkage Group LG01"/>
</dbReference>
<protein>
    <submittedName>
        <fullName evidence="1">Uncharacterized protein</fullName>
    </submittedName>
</protein>
<keyword evidence="2" id="KW-1185">Reference proteome</keyword>
<reference evidence="1 2" key="2">
    <citation type="journal article" date="2022" name="Mol. Ecol. Resour.">
        <title>The genomes of chicory, endive, great burdock and yacon provide insights into Asteraceae paleo-polyploidization history and plant inulin production.</title>
        <authorList>
            <person name="Fan W."/>
            <person name="Wang S."/>
            <person name="Wang H."/>
            <person name="Wang A."/>
            <person name="Jiang F."/>
            <person name="Liu H."/>
            <person name="Zhao H."/>
            <person name="Xu D."/>
            <person name="Zhang Y."/>
        </authorList>
    </citation>
    <scope>NUCLEOTIDE SEQUENCE [LARGE SCALE GENOMIC DNA]</scope>
    <source>
        <strain evidence="2">cv. Niubang</strain>
    </source>
</reference>
<proteinExistence type="predicted"/>
<reference evidence="2" key="1">
    <citation type="journal article" date="2022" name="Mol. Ecol. Resour.">
        <title>The genomes of chicory, endive, great burdock and yacon provide insights into Asteraceae palaeo-polyploidization history and plant inulin production.</title>
        <authorList>
            <person name="Fan W."/>
            <person name="Wang S."/>
            <person name="Wang H."/>
            <person name="Wang A."/>
            <person name="Jiang F."/>
            <person name="Liu H."/>
            <person name="Zhao H."/>
            <person name="Xu D."/>
            <person name="Zhang Y."/>
        </authorList>
    </citation>
    <scope>NUCLEOTIDE SEQUENCE [LARGE SCALE GENOMIC DNA]</scope>
    <source>
        <strain evidence="2">cv. Niubang</strain>
    </source>
</reference>
<organism evidence="1 2">
    <name type="scientific">Arctium lappa</name>
    <name type="common">Greater burdock</name>
    <name type="synonym">Lappa major</name>
    <dbReference type="NCBI Taxonomy" id="4217"/>
    <lineage>
        <taxon>Eukaryota</taxon>
        <taxon>Viridiplantae</taxon>
        <taxon>Streptophyta</taxon>
        <taxon>Embryophyta</taxon>
        <taxon>Tracheophyta</taxon>
        <taxon>Spermatophyta</taxon>
        <taxon>Magnoliopsida</taxon>
        <taxon>eudicotyledons</taxon>
        <taxon>Gunneridae</taxon>
        <taxon>Pentapetalae</taxon>
        <taxon>asterids</taxon>
        <taxon>campanulids</taxon>
        <taxon>Asterales</taxon>
        <taxon>Asteraceae</taxon>
        <taxon>Carduoideae</taxon>
        <taxon>Cardueae</taxon>
        <taxon>Arctiinae</taxon>
        <taxon>Arctium</taxon>
    </lineage>
</organism>
<dbReference type="EMBL" id="CM042047">
    <property type="protein sequence ID" value="KAI3770866.1"/>
    <property type="molecule type" value="Genomic_DNA"/>
</dbReference>
<name>A0ACB9FJ50_ARCLA</name>
<sequence>MFLSTSFSLGAGKLIFSNTLSGRLYCHISSSCELPSCPLPFLLTYIILTIDVQPHQLVLPNPWQYDKQLGSSHITTDGVVD</sequence>
<comment type="caution">
    <text evidence="1">The sequence shown here is derived from an EMBL/GenBank/DDBJ whole genome shotgun (WGS) entry which is preliminary data.</text>
</comment>
<accession>A0ACB9FJ50</accession>
<evidence type="ECO:0000313" key="2">
    <source>
        <dbReference type="Proteomes" id="UP001055879"/>
    </source>
</evidence>
<gene>
    <name evidence="1" type="ORF">L6452_02014</name>
</gene>